<dbReference type="InterPro" id="IPR016155">
    <property type="entry name" value="Mopterin_synth/thiamin_S_b"/>
</dbReference>
<accession>A0A369PZA2</accession>
<dbReference type="InterPro" id="IPR003749">
    <property type="entry name" value="ThiS/MoaD-like"/>
</dbReference>
<dbReference type="EMBL" id="QPKV01000002">
    <property type="protein sequence ID" value="RDC57963.1"/>
    <property type="molecule type" value="Genomic_DNA"/>
</dbReference>
<sequence length="77" mass="8795">MEIQLISFGKISEFMESQKMEIPDMSNTDELKTYLEQCFPKLVGMKYKLALNKNMVQTSQELKNNDTIAIMPPFSGG</sequence>
<reference evidence="1 2" key="1">
    <citation type="submission" date="2018-07" db="EMBL/GenBank/DDBJ databases">
        <title>Pedobacter sp. nov., isolated from soil.</title>
        <authorList>
            <person name="Zhou L.Y."/>
            <person name="Du Z.J."/>
        </authorList>
    </citation>
    <scope>NUCLEOTIDE SEQUENCE [LARGE SCALE GENOMIC DNA]</scope>
    <source>
        <strain evidence="1 2">JDX94</strain>
    </source>
</reference>
<gene>
    <name evidence="1" type="ORF">DU508_03150</name>
</gene>
<name>A0A369PZA2_9SPHI</name>
<dbReference type="RefSeq" id="WP_115401384.1">
    <property type="nucleotide sequence ID" value="NZ_QPKV01000002.1"/>
</dbReference>
<organism evidence="1 2">
    <name type="scientific">Pedobacter chinensis</name>
    <dbReference type="NCBI Taxonomy" id="2282421"/>
    <lineage>
        <taxon>Bacteria</taxon>
        <taxon>Pseudomonadati</taxon>
        <taxon>Bacteroidota</taxon>
        <taxon>Sphingobacteriia</taxon>
        <taxon>Sphingobacteriales</taxon>
        <taxon>Sphingobacteriaceae</taxon>
        <taxon>Pedobacter</taxon>
    </lineage>
</organism>
<evidence type="ECO:0000313" key="2">
    <source>
        <dbReference type="Proteomes" id="UP000253961"/>
    </source>
</evidence>
<dbReference type="Pfam" id="PF02597">
    <property type="entry name" value="ThiS"/>
    <property type="match status" value="1"/>
</dbReference>
<dbReference type="OrthoDB" id="1191081at2"/>
<dbReference type="InterPro" id="IPR012675">
    <property type="entry name" value="Beta-grasp_dom_sf"/>
</dbReference>
<comment type="caution">
    <text evidence="1">The sequence shown here is derived from an EMBL/GenBank/DDBJ whole genome shotgun (WGS) entry which is preliminary data.</text>
</comment>
<dbReference type="Gene3D" id="3.10.20.30">
    <property type="match status" value="1"/>
</dbReference>
<dbReference type="AlphaFoldDB" id="A0A369PZA2"/>
<dbReference type="Proteomes" id="UP000253961">
    <property type="component" value="Unassembled WGS sequence"/>
</dbReference>
<keyword evidence="2" id="KW-1185">Reference proteome</keyword>
<evidence type="ECO:0000313" key="1">
    <source>
        <dbReference type="EMBL" id="RDC57963.1"/>
    </source>
</evidence>
<proteinExistence type="predicted"/>
<dbReference type="CDD" id="cd00754">
    <property type="entry name" value="Ubl_MoaD"/>
    <property type="match status" value="1"/>
</dbReference>
<dbReference type="SUPFAM" id="SSF54285">
    <property type="entry name" value="MoaD/ThiS"/>
    <property type="match status" value="1"/>
</dbReference>
<protein>
    <submittedName>
        <fullName evidence="1">Molybdopterin synthase sulfur carrier subunit</fullName>
    </submittedName>
</protein>